<evidence type="ECO:0000313" key="14">
    <source>
        <dbReference type="Ensembl" id="ENSAZOP00000028189.1"/>
    </source>
</evidence>
<dbReference type="InterPro" id="IPR036179">
    <property type="entry name" value="Ig-like_dom_sf"/>
</dbReference>
<dbReference type="PANTHER" id="PTHR48423:SF2">
    <property type="entry name" value="INTERLEUKIN-12 RECEPTOR SUBUNIT BETA-2"/>
    <property type="match status" value="1"/>
</dbReference>
<keyword evidence="3" id="KW-0812">Transmembrane</keyword>
<dbReference type="Pfam" id="PF06328">
    <property type="entry name" value="Lep_receptor_Ig"/>
    <property type="match status" value="1"/>
</dbReference>
<feature type="region of interest" description="Disordered" evidence="11">
    <location>
        <begin position="419"/>
        <end position="466"/>
    </location>
</feature>
<dbReference type="AlphaFoldDB" id="A0A8B9VZ40"/>
<evidence type="ECO:0000259" key="13">
    <source>
        <dbReference type="PROSITE" id="PS50853"/>
    </source>
</evidence>
<organism evidence="14 15">
    <name type="scientific">Anas zonorhyncha</name>
    <name type="common">Eastern spot-billed duck</name>
    <dbReference type="NCBI Taxonomy" id="75864"/>
    <lineage>
        <taxon>Eukaryota</taxon>
        <taxon>Metazoa</taxon>
        <taxon>Chordata</taxon>
        <taxon>Craniata</taxon>
        <taxon>Vertebrata</taxon>
        <taxon>Euteleostomi</taxon>
        <taxon>Archelosauria</taxon>
        <taxon>Archosauria</taxon>
        <taxon>Dinosauria</taxon>
        <taxon>Saurischia</taxon>
        <taxon>Theropoda</taxon>
        <taxon>Coelurosauria</taxon>
        <taxon>Aves</taxon>
        <taxon>Neognathae</taxon>
        <taxon>Galloanserae</taxon>
        <taxon>Anseriformes</taxon>
        <taxon>Anatidae</taxon>
        <taxon>Anatinae</taxon>
        <taxon>Anas</taxon>
    </lineage>
</organism>
<dbReference type="FunFam" id="2.60.40.10:FF:000879">
    <property type="entry name" value="Colony stimulating factor 3 receptor"/>
    <property type="match status" value="1"/>
</dbReference>
<dbReference type="Gene3D" id="2.60.40.10">
    <property type="entry name" value="Immunoglobulins"/>
    <property type="match status" value="3"/>
</dbReference>
<dbReference type="SUPFAM" id="SSF49265">
    <property type="entry name" value="Fibronectin type III"/>
    <property type="match status" value="2"/>
</dbReference>
<dbReference type="InterPro" id="IPR052672">
    <property type="entry name" value="Type1_Cytokine_Rcpt_Type2"/>
</dbReference>
<feature type="region of interest" description="Disordered" evidence="11">
    <location>
        <begin position="507"/>
        <end position="533"/>
    </location>
</feature>
<evidence type="ECO:0000256" key="9">
    <source>
        <dbReference type="ARBA" id="ARBA00023180"/>
    </source>
</evidence>
<keyword evidence="8" id="KW-0675">Receptor</keyword>
<evidence type="ECO:0000256" key="7">
    <source>
        <dbReference type="ARBA" id="ARBA00023136"/>
    </source>
</evidence>
<dbReference type="Ensembl" id="ENSAZOT00000030205.1">
    <property type="protein sequence ID" value="ENSAZOP00000028189.1"/>
    <property type="gene ID" value="ENSAZOG00000017807.1"/>
</dbReference>
<accession>A0A8B9VZ40</accession>
<dbReference type="InterPro" id="IPR010457">
    <property type="entry name" value="IgC2-like_lig-bd"/>
</dbReference>
<dbReference type="InterPro" id="IPR003961">
    <property type="entry name" value="FN3_dom"/>
</dbReference>
<keyword evidence="10" id="KW-0393">Immunoglobulin domain</keyword>
<dbReference type="CDD" id="cd00063">
    <property type="entry name" value="FN3"/>
    <property type="match status" value="1"/>
</dbReference>
<dbReference type="Proteomes" id="UP000694549">
    <property type="component" value="Unplaced"/>
</dbReference>
<feature type="signal peptide" evidence="12">
    <location>
        <begin position="1"/>
        <end position="29"/>
    </location>
</feature>
<evidence type="ECO:0000313" key="15">
    <source>
        <dbReference type="Proteomes" id="UP000694549"/>
    </source>
</evidence>
<dbReference type="FunFam" id="2.60.40.10:FF:000465">
    <property type="entry name" value="Granulocyte colony-stimulating factor receptor"/>
    <property type="match status" value="1"/>
</dbReference>
<dbReference type="SUPFAM" id="SSF48726">
    <property type="entry name" value="Immunoglobulin"/>
    <property type="match status" value="1"/>
</dbReference>
<evidence type="ECO:0000256" key="4">
    <source>
        <dbReference type="ARBA" id="ARBA00022729"/>
    </source>
</evidence>
<feature type="compositionally biased region" description="Low complexity" evidence="11">
    <location>
        <begin position="507"/>
        <end position="521"/>
    </location>
</feature>
<comment type="subcellular location">
    <subcellularLocation>
        <location evidence="1">Membrane</location>
        <topology evidence="1">Single-pass type I membrane protein</topology>
    </subcellularLocation>
</comment>
<dbReference type="GO" id="GO:0005886">
    <property type="term" value="C:plasma membrane"/>
    <property type="evidence" value="ECO:0007669"/>
    <property type="project" value="UniProtKB-ARBA"/>
</dbReference>
<evidence type="ECO:0000256" key="12">
    <source>
        <dbReference type="SAM" id="SignalP"/>
    </source>
</evidence>
<feature type="domain" description="Fibronectin type-III" evidence="13">
    <location>
        <begin position="228"/>
        <end position="326"/>
    </location>
</feature>
<dbReference type="PROSITE" id="PS50853">
    <property type="entry name" value="FN3"/>
    <property type="match status" value="1"/>
</dbReference>
<keyword evidence="7" id="KW-0472">Membrane</keyword>
<evidence type="ECO:0000256" key="3">
    <source>
        <dbReference type="ARBA" id="ARBA00022692"/>
    </source>
</evidence>
<reference evidence="14" key="1">
    <citation type="submission" date="2025-08" db="UniProtKB">
        <authorList>
            <consortium name="Ensembl"/>
        </authorList>
    </citation>
    <scope>IDENTIFICATION</scope>
</reference>
<proteinExistence type="inferred from homology"/>
<reference evidence="14" key="2">
    <citation type="submission" date="2025-09" db="UniProtKB">
        <authorList>
            <consortium name="Ensembl"/>
        </authorList>
    </citation>
    <scope>IDENTIFICATION</scope>
</reference>
<feature type="region of interest" description="Disordered" evidence="11">
    <location>
        <begin position="573"/>
        <end position="648"/>
    </location>
</feature>
<evidence type="ECO:0000256" key="8">
    <source>
        <dbReference type="ARBA" id="ARBA00023170"/>
    </source>
</evidence>
<evidence type="ECO:0000256" key="5">
    <source>
        <dbReference type="ARBA" id="ARBA00022737"/>
    </source>
</evidence>
<protein>
    <recommendedName>
        <fullName evidence="13">Fibronectin type-III domain-containing protein</fullName>
    </recommendedName>
</protein>
<feature type="chain" id="PRO_5034917330" description="Fibronectin type-III domain-containing protein" evidence="12">
    <location>
        <begin position="30"/>
        <end position="648"/>
    </location>
</feature>
<evidence type="ECO:0000256" key="6">
    <source>
        <dbReference type="ARBA" id="ARBA00022989"/>
    </source>
</evidence>
<evidence type="ECO:0000256" key="11">
    <source>
        <dbReference type="SAM" id="MobiDB-lite"/>
    </source>
</evidence>
<keyword evidence="5" id="KW-0677">Repeat</keyword>
<feature type="compositionally biased region" description="Low complexity" evidence="11">
    <location>
        <begin position="426"/>
        <end position="439"/>
    </location>
</feature>
<feature type="compositionally biased region" description="Polar residues" evidence="11">
    <location>
        <begin position="605"/>
        <end position="619"/>
    </location>
</feature>
<evidence type="ECO:0000256" key="1">
    <source>
        <dbReference type="ARBA" id="ARBA00004479"/>
    </source>
</evidence>
<keyword evidence="4 12" id="KW-0732">Signal</keyword>
<comment type="similarity">
    <text evidence="2">Belongs to the type I cytokine receptor family. Type 2 subfamily.</text>
</comment>
<dbReference type="InterPro" id="IPR013783">
    <property type="entry name" value="Ig-like_fold"/>
</dbReference>
<evidence type="ECO:0000256" key="10">
    <source>
        <dbReference type="ARBA" id="ARBA00023319"/>
    </source>
</evidence>
<sequence>MARRGVGTPLLLLRLSLLLLLLRLGGTLGCASVEVGSPVVPLGSAVTASCSVRSRLCRGLQGGRARISWMLDNETVAGSQGRGMGDTEVSNLTLPQFNRTQAKLWCWVEWNGTKQRVGLAEIRAGYPPAKPSNLSCLLNLSDYGLTCRWQPGANSHLPTSVVLKCSTSRAPAVTGCTPQGGRSHCTVPRRLLQLYGQMEIWVAASNALGTAESERLRLDPMDVAQLEPPALRSIQSVPPQTDCVTLAWAVAPSSAHMELWCELRYRPPEDPNWVLVTGIVGQAGTAQCCGLLFGTPYLFQMRCRRHSAHGHWSEWSAARNHTTHEKAPTGKLDAWWSTRPDPAGRRLEVQLRWKVSVCGECGALPSGPSTPCKPRGEHRALPSGPCTIPCTPPSAPRPRGNGRQTGVCWGTAWLWDPGGEAGSPQLSATPLTPTATSPPRRGPGGFTSQPTTPPASRQRPRSCSWRGKVSPWLGSGLYPQVNEASGCTGRHPGPRWPPTCWSGSGWPRSPAAAAPAGRWSAMGPPPLPSSRVSRGFRGGFRGIPASSAGFCAPGSLLGLPVATPALSPRHTLPPCSPSAPWGLAQPGGLSRQDPQPAAPLCSPLQMASSPSSATTSRCAPSTRMPSGRPPTQQPTPGRRHHPTPRSCT</sequence>
<dbReference type="InterPro" id="IPR036116">
    <property type="entry name" value="FN3_sf"/>
</dbReference>
<name>A0A8B9VZ40_9AVES</name>
<evidence type="ECO:0000256" key="2">
    <source>
        <dbReference type="ARBA" id="ARBA00008921"/>
    </source>
</evidence>
<feature type="compositionally biased region" description="Basic residues" evidence="11">
    <location>
        <begin position="637"/>
        <end position="648"/>
    </location>
</feature>
<dbReference type="PANTHER" id="PTHR48423">
    <property type="entry name" value="INTERLEUKIN-27 RECEPTOR SUBUNIT ALPHA"/>
    <property type="match status" value="1"/>
</dbReference>
<keyword evidence="6" id="KW-1133">Transmembrane helix</keyword>
<keyword evidence="15" id="KW-1185">Reference proteome</keyword>
<keyword evidence="9" id="KW-0325">Glycoprotein</keyword>